<keyword evidence="2" id="KW-1185">Reference proteome</keyword>
<gene>
    <name evidence="1" type="ORF">DKP76_07355</name>
</gene>
<protein>
    <submittedName>
        <fullName evidence="1">Uncharacterized protein</fullName>
    </submittedName>
</protein>
<sequence>MVSDEAVKAADKSMADSIGHGMREKCLDHALAALTAAAPYMQGAAREQALDLSVLERLAKVADDYDEPDEIGPFPDIQDAMITVRDLRQIRKLLAAIRALSSPDHADAGKSVEAEAARTLLNGDQGKIYAACEGISRVYKFTEVLERIALEGAE</sequence>
<dbReference type="EMBL" id="QGDB01000002">
    <property type="protein sequence ID" value="PWL18869.1"/>
    <property type="molecule type" value="Genomic_DNA"/>
</dbReference>
<dbReference type="Proteomes" id="UP000245865">
    <property type="component" value="Unassembled WGS sequence"/>
</dbReference>
<organism evidence="1 2">
    <name type="scientific">Falsochrobactrum shanghaiense</name>
    <dbReference type="NCBI Taxonomy" id="2201899"/>
    <lineage>
        <taxon>Bacteria</taxon>
        <taxon>Pseudomonadati</taxon>
        <taxon>Pseudomonadota</taxon>
        <taxon>Alphaproteobacteria</taxon>
        <taxon>Hyphomicrobiales</taxon>
        <taxon>Brucellaceae</taxon>
        <taxon>Falsochrobactrum</taxon>
    </lineage>
</organism>
<dbReference type="RefSeq" id="WP_109705763.1">
    <property type="nucleotide sequence ID" value="NZ_QGDB01000002.1"/>
</dbReference>
<evidence type="ECO:0000313" key="1">
    <source>
        <dbReference type="EMBL" id="PWL18869.1"/>
    </source>
</evidence>
<name>A0A316JE16_9HYPH</name>
<proteinExistence type="predicted"/>
<accession>A0A316JE16</accession>
<comment type="caution">
    <text evidence="1">The sequence shown here is derived from an EMBL/GenBank/DDBJ whole genome shotgun (WGS) entry which is preliminary data.</text>
</comment>
<evidence type="ECO:0000313" key="2">
    <source>
        <dbReference type="Proteomes" id="UP000245865"/>
    </source>
</evidence>
<dbReference type="AlphaFoldDB" id="A0A316JE16"/>
<reference evidence="1 2" key="1">
    <citation type="submission" date="2018-05" db="EMBL/GenBank/DDBJ databases">
        <title>Comparative genomic sequence analysis between strain HN4 and CCM 8460T (Falsochrobactrum ovis) will provide more evidence to prove that HN4 is a new species of Falsochrobactrum.</title>
        <authorList>
            <person name="Lyu W."/>
            <person name="Sun L."/>
            <person name="Yao L."/>
        </authorList>
    </citation>
    <scope>NUCLEOTIDE SEQUENCE [LARGE SCALE GENOMIC DNA]</scope>
    <source>
        <strain evidence="1 2">HN4</strain>
    </source>
</reference>